<gene>
    <name evidence="5" type="primary">arsC</name>
    <name evidence="5" type="ORF">CHT98_09295</name>
</gene>
<dbReference type="EC" id="1.20.4.1" evidence="4"/>
<dbReference type="PROSITE" id="PS51354">
    <property type="entry name" value="GLUTAREDOXIN_2"/>
    <property type="match status" value="1"/>
</dbReference>
<dbReference type="Proteomes" id="UP000215367">
    <property type="component" value="Unassembled WGS sequence"/>
</dbReference>
<dbReference type="CDD" id="cd03034">
    <property type="entry name" value="ArsC_ArsC"/>
    <property type="match status" value="1"/>
</dbReference>
<protein>
    <recommendedName>
        <fullName evidence="4">Arsenate reductase</fullName>
        <ecNumber evidence="4">1.20.4.1</ecNumber>
    </recommendedName>
</protein>
<sequence>MSDVTIYHNPRCTKSRQTLELLRSRGVEPTVVEYLKTPPGPAELKAILGKLGKGPREILRAKEAAEAGIAKDLDGDALIDALSANPAAIERPIVVTGDKARVGRPPESVLEIL</sequence>
<evidence type="ECO:0000256" key="2">
    <source>
        <dbReference type="ARBA" id="ARBA00023002"/>
    </source>
</evidence>
<dbReference type="SUPFAM" id="SSF52833">
    <property type="entry name" value="Thioredoxin-like"/>
    <property type="match status" value="1"/>
</dbReference>
<dbReference type="EMBL" id="NOWT01000006">
    <property type="protein sequence ID" value="OYD84640.1"/>
    <property type="molecule type" value="Genomic_DNA"/>
</dbReference>
<comment type="caution">
    <text evidence="5">The sequence shown here is derived from an EMBL/GenBank/DDBJ whole genome shotgun (WGS) entry which is preliminary data.</text>
</comment>
<reference evidence="5 6" key="1">
    <citation type="submission" date="2017-07" db="EMBL/GenBank/DDBJ databases">
        <title>Whole genome sequence of Azospirillum brasilense 2A1, a potential biofertilizer strain.</title>
        <authorList>
            <person name="Fontana C.A."/>
            <person name="Toffoli L.M."/>
            <person name="Salazar S.M."/>
            <person name="Puglisi E."/>
            <person name="Pedraza R."/>
            <person name="Bassi D."/>
            <person name="Cocconcelli P.S."/>
        </authorList>
    </citation>
    <scope>NUCLEOTIDE SEQUENCE [LARGE SCALE GENOMIC DNA]</scope>
    <source>
        <strain evidence="5 6">2A1</strain>
    </source>
</reference>
<dbReference type="NCBIfam" id="TIGR00014">
    <property type="entry name" value="arsC"/>
    <property type="match status" value="1"/>
</dbReference>
<dbReference type="InterPro" id="IPR006659">
    <property type="entry name" value="Arsenate_reductase"/>
</dbReference>
<dbReference type="InterPro" id="IPR006660">
    <property type="entry name" value="Arsenate_reductase-like"/>
</dbReference>
<dbReference type="Pfam" id="PF03960">
    <property type="entry name" value="ArsC"/>
    <property type="match status" value="1"/>
</dbReference>
<dbReference type="GO" id="GO:0008794">
    <property type="term" value="F:arsenate reductase (glutaredoxin) activity"/>
    <property type="evidence" value="ECO:0007669"/>
    <property type="project" value="UniProtKB-UniRule"/>
</dbReference>
<evidence type="ECO:0000256" key="1">
    <source>
        <dbReference type="ARBA" id="ARBA00007198"/>
    </source>
</evidence>
<evidence type="ECO:0000256" key="3">
    <source>
        <dbReference type="PROSITE-ProRule" id="PRU01282"/>
    </source>
</evidence>
<dbReference type="PANTHER" id="PTHR30041:SF4">
    <property type="entry name" value="ARSENATE REDUCTASE"/>
    <property type="match status" value="1"/>
</dbReference>
<comment type="similarity">
    <text evidence="1 3 4">Belongs to the ArsC family.</text>
</comment>
<organism evidence="5 6">
    <name type="scientific">Azospirillum brasilense</name>
    <dbReference type="NCBI Taxonomy" id="192"/>
    <lineage>
        <taxon>Bacteria</taxon>
        <taxon>Pseudomonadati</taxon>
        <taxon>Pseudomonadota</taxon>
        <taxon>Alphaproteobacteria</taxon>
        <taxon>Rhodospirillales</taxon>
        <taxon>Azospirillaceae</taxon>
        <taxon>Azospirillum</taxon>
    </lineage>
</organism>
<keyword evidence="2 4" id="KW-0560">Oxidoreductase</keyword>
<evidence type="ECO:0000313" key="6">
    <source>
        <dbReference type="Proteomes" id="UP000215367"/>
    </source>
</evidence>
<comment type="catalytic activity">
    <reaction evidence="4">
        <text>[glutaredoxin]-dithiol + arsenate + glutathione + H(+) = glutathionyl-S-S-[glutaredoxin] + arsenite + H2O</text>
        <dbReference type="Rhea" id="RHEA:22016"/>
        <dbReference type="Rhea" id="RHEA-COMP:10729"/>
        <dbReference type="Rhea" id="RHEA-COMP:17668"/>
        <dbReference type="ChEBI" id="CHEBI:15377"/>
        <dbReference type="ChEBI" id="CHEBI:15378"/>
        <dbReference type="ChEBI" id="CHEBI:29242"/>
        <dbReference type="ChEBI" id="CHEBI:29950"/>
        <dbReference type="ChEBI" id="CHEBI:48597"/>
        <dbReference type="ChEBI" id="CHEBI:57925"/>
        <dbReference type="ChEBI" id="CHEBI:146199"/>
        <dbReference type="EC" id="1.20.4.1"/>
    </reaction>
</comment>
<dbReference type="PANTHER" id="PTHR30041">
    <property type="entry name" value="ARSENATE REDUCTASE"/>
    <property type="match status" value="1"/>
</dbReference>
<dbReference type="Gene3D" id="3.40.30.10">
    <property type="entry name" value="Glutaredoxin"/>
    <property type="match status" value="1"/>
</dbReference>
<accession>A0A235HFE3</accession>
<name>A0A235HFE3_AZOBR</name>
<dbReference type="InterPro" id="IPR036249">
    <property type="entry name" value="Thioredoxin-like_sf"/>
</dbReference>
<dbReference type="AlphaFoldDB" id="A0A235HFE3"/>
<evidence type="ECO:0000313" key="5">
    <source>
        <dbReference type="EMBL" id="OYD84640.1"/>
    </source>
</evidence>
<dbReference type="RefSeq" id="WP_094302959.1">
    <property type="nucleotide sequence ID" value="NZ_NOWT01000006.1"/>
</dbReference>
<evidence type="ECO:0000256" key="4">
    <source>
        <dbReference type="RuleBase" id="RU362029"/>
    </source>
</evidence>
<proteinExistence type="inferred from homology"/>
<dbReference type="PROSITE" id="PS51353">
    <property type="entry name" value="ARSC"/>
    <property type="match status" value="1"/>
</dbReference>